<dbReference type="GO" id="GO:0005814">
    <property type="term" value="C:centriole"/>
    <property type="evidence" value="ECO:0007669"/>
    <property type="project" value="TreeGrafter"/>
</dbReference>
<proteinExistence type="inferred from homology"/>
<dbReference type="KEGG" id="dord:105982428"/>
<dbReference type="GO" id="GO:0036126">
    <property type="term" value="C:sperm flagellum"/>
    <property type="evidence" value="ECO:0007669"/>
    <property type="project" value="TreeGrafter"/>
</dbReference>
<keyword evidence="3" id="KW-1185">Reference proteome</keyword>
<feature type="region of interest" description="Disordered" evidence="2">
    <location>
        <begin position="187"/>
        <end position="215"/>
    </location>
</feature>
<reference evidence="4" key="1">
    <citation type="submission" date="2025-08" db="UniProtKB">
        <authorList>
            <consortium name="RefSeq"/>
        </authorList>
    </citation>
    <scope>IDENTIFICATION</scope>
    <source>
        <tissue evidence="4">Kidney</tissue>
    </source>
</reference>
<evidence type="ECO:0000313" key="4">
    <source>
        <dbReference type="RefSeq" id="XP_012867471.1"/>
    </source>
</evidence>
<accession>A0A1S3ESU6</accession>
<protein>
    <submittedName>
        <fullName evidence="4">Protein FAM154B-like</fullName>
    </submittedName>
</protein>
<dbReference type="InterPro" id="IPR033336">
    <property type="entry name" value="SAXO1/2"/>
</dbReference>
<comment type="similarity">
    <text evidence="1">Belongs to the FAM154 family.</text>
</comment>
<dbReference type="GO" id="GO:0005879">
    <property type="term" value="C:axonemal microtubule"/>
    <property type="evidence" value="ECO:0007669"/>
    <property type="project" value="TreeGrafter"/>
</dbReference>
<dbReference type="PANTHER" id="PTHR31516">
    <property type="entry name" value="STABILIZER OF AXONEMAL MICROTUBULES 2"/>
    <property type="match status" value="1"/>
</dbReference>
<evidence type="ECO:0000256" key="2">
    <source>
        <dbReference type="SAM" id="MobiDB-lite"/>
    </source>
</evidence>
<dbReference type="GO" id="GO:0036064">
    <property type="term" value="C:ciliary basal body"/>
    <property type="evidence" value="ECO:0007669"/>
    <property type="project" value="TreeGrafter"/>
</dbReference>
<name>A0A1S3ESU6_DIPOR</name>
<dbReference type="Pfam" id="PF05217">
    <property type="entry name" value="SAXO1-2"/>
    <property type="match status" value="2"/>
</dbReference>
<dbReference type="Proteomes" id="UP000081671">
    <property type="component" value="Unplaced"/>
</dbReference>
<evidence type="ECO:0000313" key="3">
    <source>
        <dbReference type="Proteomes" id="UP000081671"/>
    </source>
</evidence>
<dbReference type="GeneID" id="105982428"/>
<organism evidence="3 4">
    <name type="scientific">Dipodomys ordii</name>
    <name type="common">Ord's kangaroo rat</name>
    <dbReference type="NCBI Taxonomy" id="10020"/>
    <lineage>
        <taxon>Eukaryota</taxon>
        <taxon>Metazoa</taxon>
        <taxon>Chordata</taxon>
        <taxon>Craniata</taxon>
        <taxon>Vertebrata</taxon>
        <taxon>Euteleostomi</taxon>
        <taxon>Mammalia</taxon>
        <taxon>Eutheria</taxon>
        <taxon>Euarchontoglires</taxon>
        <taxon>Glires</taxon>
        <taxon>Rodentia</taxon>
        <taxon>Castorimorpha</taxon>
        <taxon>Heteromyidae</taxon>
        <taxon>Dipodomyinae</taxon>
        <taxon>Dipodomys</taxon>
    </lineage>
</organism>
<dbReference type="PANTHER" id="PTHR31516:SF6">
    <property type="entry name" value="STABILIZER OF AXONEMAL MICROTUBULES 2"/>
    <property type="match status" value="1"/>
</dbReference>
<dbReference type="InParanoid" id="A0A1S3ESU6"/>
<dbReference type="RefSeq" id="XP_012867471.1">
    <property type="nucleotide sequence ID" value="XM_013012017.1"/>
</dbReference>
<evidence type="ECO:0000256" key="1">
    <source>
        <dbReference type="ARBA" id="ARBA00008738"/>
    </source>
</evidence>
<dbReference type="AlphaFoldDB" id="A0A1S3ESU6"/>
<gene>
    <name evidence="4" type="primary">LOC105982428</name>
</gene>
<sequence length="262" mass="29987">MSVRCLCQICNCGQHRCPQGATRIYDSAGVFHPTTEYLEKFPTYGNVLPPPSLKPKQQFQAYRAKMEGVTTFKSDYRPYEVIQPPRHIREEYKPKQGKIDFGTTYKRDFNSHTVQPVVIVRPLERKQLKKGKLDTVPTYKDDYRPWNLQNRELCKQEHTYHPPTVRFGNATTFQDDFVPHPLAVRSARRKGLPGPPEEARCGHRPMGAARRGPSPFQGSTVYSADFTPKQRKVCPASGPFPSGYKFETTNSQGHRLFRKVTG</sequence>
<dbReference type="GO" id="GO:0008017">
    <property type="term" value="F:microtubule binding"/>
    <property type="evidence" value="ECO:0007669"/>
    <property type="project" value="InterPro"/>
</dbReference>
<dbReference type="OrthoDB" id="365640at2759"/>